<organism evidence="1 2">
    <name type="scientific">Octopus vulgaris</name>
    <name type="common">Common octopus</name>
    <dbReference type="NCBI Taxonomy" id="6645"/>
    <lineage>
        <taxon>Eukaryota</taxon>
        <taxon>Metazoa</taxon>
        <taxon>Spiralia</taxon>
        <taxon>Lophotrochozoa</taxon>
        <taxon>Mollusca</taxon>
        <taxon>Cephalopoda</taxon>
        <taxon>Coleoidea</taxon>
        <taxon>Octopodiformes</taxon>
        <taxon>Octopoda</taxon>
        <taxon>Incirrata</taxon>
        <taxon>Octopodidae</taxon>
        <taxon>Octopus</taxon>
    </lineage>
</organism>
<sequence>MIRQDQNKTQKKSNVYQIINTSVKYPNVTFRSLVWYCEDVCSATSNCCGYSYKNGQCQLLIMTYCWNSKVLLTDGNYIDLTKPIAWTDEF</sequence>
<dbReference type="EMBL" id="OX597827">
    <property type="protein sequence ID" value="CAI9732776.1"/>
    <property type="molecule type" value="Genomic_DNA"/>
</dbReference>
<gene>
    <name evidence="1" type="ORF">OCTVUL_1B028117</name>
</gene>
<evidence type="ECO:0000313" key="1">
    <source>
        <dbReference type="EMBL" id="CAI9732776.1"/>
    </source>
</evidence>
<accession>A0AA36BFP4</accession>
<proteinExistence type="predicted"/>
<protein>
    <submittedName>
        <fullName evidence="1">Uncharacterized protein</fullName>
    </submittedName>
</protein>
<reference evidence="1" key="1">
    <citation type="submission" date="2023-08" db="EMBL/GenBank/DDBJ databases">
        <authorList>
            <person name="Alioto T."/>
            <person name="Alioto T."/>
            <person name="Gomez Garrido J."/>
        </authorList>
    </citation>
    <scope>NUCLEOTIDE SEQUENCE</scope>
</reference>
<dbReference type="Proteomes" id="UP001162480">
    <property type="component" value="Chromosome 14"/>
</dbReference>
<keyword evidence="2" id="KW-1185">Reference proteome</keyword>
<dbReference type="AlphaFoldDB" id="A0AA36BFP4"/>
<name>A0AA36BFP4_OCTVU</name>
<evidence type="ECO:0000313" key="2">
    <source>
        <dbReference type="Proteomes" id="UP001162480"/>
    </source>
</evidence>